<sequence>MQLWCEEDAPAQTRSHFPCTPSSSVTSLFQRSTCSSPLGKFQLLDSDSEEDHPSTSRGLSLVTRTYVSSSKGQLSVERKTKRKECVD</sequence>
<dbReference type="HOGENOM" id="CLU_2486410_0_0_1"/>
<gene>
    <name evidence="2" type="ORF">ARALYDRAFT_686554</name>
</gene>
<feature type="region of interest" description="Disordered" evidence="1">
    <location>
        <begin position="1"/>
        <end position="21"/>
    </location>
</feature>
<dbReference type="EMBL" id="GL348963">
    <property type="protein sequence ID" value="EFH38810.1"/>
    <property type="molecule type" value="Genomic_DNA"/>
</dbReference>
<keyword evidence="3" id="KW-1185">Reference proteome</keyword>
<evidence type="ECO:0000256" key="1">
    <source>
        <dbReference type="SAM" id="MobiDB-lite"/>
    </source>
</evidence>
<dbReference type="Gramene" id="Al_scaffold_0350_1">
    <property type="protein sequence ID" value="Al_scaffold_0350_1"/>
    <property type="gene ID" value="Al_scaffold_0350_1"/>
</dbReference>
<feature type="compositionally biased region" description="Polar residues" evidence="1">
    <location>
        <begin position="12"/>
        <end position="21"/>
    </location>
</feature>
<dbReference type="AlphaFoldDB" id="D7MXC1"/>
<evidence type="ECO:0000313" key="2">
    <source>
        <dbReference type="EMBL" id="EFH38810.1"/>
    </source>
</evidence>
<organism evidence="3">
    <name type="scientific">Arabidopsis lyrata subsp. lyrata</name>
    <name type="common">Lyre-leaved rock-cress</name>
    <dbReference type="NCBI Taxonomy" id="81972"/>
    <lineage>
        <taxon>Eukaryota</taxon>
        <taxon>Viridiplantae</taxon>
        <taxon>Streptophyta</taxon>
        <taxon>Embryophyta</taxon>
        <taxon>Tracheophyta</taxon>
        <taxon>Spermatophyta</taxon>
        <taxon>Magnoliopsida</taxon>
        <taxon>eudicotyledons</taxon>
        <taxon>Gunneridae</taxon>
        <taxon>Pentapetalae</taxon>
        <taxon>rosids</taxon>
        <taxon>malvids</taxon>
        <taxon>Brassicales</taxon>
        <taxon>Brassicaceae</taxon>
        <taxon>Camelineae</taxon>
        <taxon>Arabidopsis</taxon>
    </lineage>
</organism>
<name>D7MXC1_ARALL</name>
<protein>
    <submittedName>
        <fullName evidence="2">Predicted protein</fullName>
    </submittedName>
</protein>
<dbReference type="Proteomes" id="UP000008694">
    <property type="component" value="Unassembled WGS sequence"/>
</dbReference>
<reference evidence="3" key="1">
    <citation type="journal article" date="2011" name="Nat. Genet.">
        <title>The Arabidopsis lyrata genome sequence and the basis of rapid genome size change.</title>
        <authorList>
            <person name="Hu T.T."/>
            <person name="Pattyn P."/>
            <person name="Bakker E.G."/>
            <person name="Cao J."/>
            <person name="Cheng J.-F."/>
            <person name="Clark R.M."/>
            <person name="Fahlgren N."/>
            <person name="Fawcett J.A."/>
            <person name="Grimwood J."/>
            <person name="Gundlach H."/>
            <person name="Haberer G."/>
            <person name="Hollister J.D."/>
            <person name="Ossowski S."/>
            <person name="Ottilar R.P."/>
            <person name="Salamov A.A."/>
            <person name="Schneeberger K."/>
            <person name="Spannagl M."/>
            <person name="Wang X."/>
            <person name="Yang L."/>
            <person name="Nasrallah M.E."/>
            <person name="Bergelson J."/>
            <person name="Carrington J.C."/>
            <person name="Gaut B.S."/>
            <person name="Schmutz J."/>
            <person name="Mayer K.F.X."/>
            <person name="Van de Peer Y."/>
            <person name="Grigoriev I.V."/>
            <person name="Nordborg M."/>
            <person name="Weigel D."/>
            <person name="Guo Y.-L."/>
        </authorList>
    </citation>
    <scope>NUCLEOTIDE SEQUENCE [LARGE SCALE GENOMIC DNA]</scope>
    <source>
        <strain evidence="3">cv. MN47</strain>
    </source>
</reference>
<accession>D7MXC1</accession>
<proteinExistence type="predicted"/>
<evidence type="ECO:0000313" key="3">
    <source>
        <dbReference type="Proteomes" id="UP000008694"/>
    </source>
</evidence>
<dbReference type="STRING" id="81972.D7MXC1"/>